<name>A0AAN6GTS5_9BASI</name>
<keyword evidence="3" id="KW-1185">Reference proteome</keyword>
<feature type="compositionally biased region" description="Low complexity" evidence="1">
    <location>
        <begin position="738"/>
        <end position="749"/>
    </location>
</feature>
<feature type="compositionally biased region" description="Low complexity" evidence="1">
    <location>
        <begin position="1333"/>
        <end position="1345"/>
    </location>
</feature>
<feature type="compositionally biased region" description="Low complexity" evidence="1">
    <location>
        <begin position="565"/>
        <end position="580"/>
    </location>
</feature>
<organism evidence="2 3">
    <name type="scientific">Tilletia horrida</name>
    <dbReference type="NCBI Taxonomy" id="155126"/>
    <lineage>
        <taxon>Eukaryota</taxon>
        <taxon>Fungi</taxon>
        <taxon>Dikarya</taxon>
        <taxon>Basidiomycota</taxon>
        <taxon>Ustilaginomycotina</taxon>
        <taxon>Exobasidiomycetes</taxon>
        <taxon>Tilletiales</taxon>
        <taxon>Tilletiaceae</taxon>
        <taxon>Tilletia</taxon>
    </lineage>
</organism>
<feature type="compositionally biased region" description="Low complexity" evidence="1">
    <location>
        <begin position="247"/>
        <end position="265"/>
    </location>
</feature>
<feature type="region of interest" description="Disordered" evidence="1">
    <location>
        <begin position="707"/>
        <end position="803"/>
    </location>
</feature>
<reference evidence="2" key="1">
    <citation type="journal article" date="2023" name="PhytoFront">
        <title>Draft Genome Resources of Seven Strains of Tilletia horrida, Causal Agent of Kernel Smut of Rice.</title>
        <authorList>
            <person name="Khanal S."/>
            <person name="Antony Babu S."/>
            <person name="Zhou X.G."/>
        </authorList>
    </citation>
    <scope>NUCLEOTIDE SEQUENCE</scope>
    <source>
        <strain evidence="2">TX6</strain>
    </source>
</reference>
<feature type="compositionally biased region" description="Low complexity" evidence="1">
    <location>
        <begin position="79"/>
        <end position="91"/>
    </location>
</feature>
<feature type="compositionally biased region" description="Low complexity" evidence="1">
    <location>
        <begin position="1137"/>
        <end position="1149"/>
    </location>
</feature>
<feature type="compositionally biased region" description="Basic and acidic residues" evidence="1">
    <location>
        <begin position="517"/>
        <end position="527"/>
    </location>
</feature>
<feature type="compositionally biased region" description="Polar residues" evidence="1">
    <location>
        <begin position="422"/>
        <end position="441"/>
    </location>
</feature>
<feature type="region of interest" description="Disordered" evidence="1">
    <location>
        <begin position="1292"/>
        <end position="1316"/>
    </location>
</feature>
<sequence>MADSPASTISDASSFRTASTSAGLSSSQMDVAIPPDTLVLPALAIDPTKRDTRPQQHSEKTEAPAPVSRKNRKSRKASKSSASGYSSSTSSVQDMEPGPSSRATERRHRAQHSSTSASSSSFVASSGGFNPDSAQFEDADEGSDAHGYSYDNSGFVASYSRSSQGPAKTSHDVVRSKPSKTARALAAAEPYPSGSQQRRPSHDSVASSTTSNKSTSRKAAQAQSAEATAAPTGVAKSKPSKTSLRIAAQEAAVAAAAVVATAVESASKRREKGRGGSRQGTGESVAEMSDASEQSPAPQGNKNKKQKGKHERLGTGSISDASDLAAQDQRSSRKGSVSSQSETGQKGKCSRRGSSGRPEVMVLKERMTAISATGSAVKAAAEAKKNDIARQATTSGKGKRAAKESPPTSAEATFQKAHERALSNSSSIDDRVTSTIRTPSKVSGLPARPNVPLPPRVWDSQTATPIAASRGSMSDPLATPPASGTTPRRFDGTPANAVRSTTEAEGGIVNATPTMARFRDTQAKDQKTPTQAQQSNAHGHVQAHQRMMDGLTLGNAGARKDSAPSAETTDATKKTSTSSNTRSYLAAAAGTLPSAPLSGGVYLGSPRRPHTAGATSGFTSSPAMGPRFAQAKRQQNSSTLQRLDSLPQTQLQAAQVQLQAQIQAQMLVHAHAHAQAQAQAQAQVQALALTHSRLLAHSVVQQLSAENGSGSATAGTVWDPSLLDADRTPVGRPDMEQSSSSFSETQSVSYPESVALTSDLSDAPTPFAGSETVETDTTSTSNSNLSFSRATQSTSASAEDSESASVAVLSKPDAEGPVVTVIHEEPQASKAGEADFADSTASTPNLSLQSKATLDPSAASFEPSTFSLPKKKSTGNPLSLSICTSLPVPPSDGDEASGHMKAASPRAAAFIQAILAEAKEMEESAAAAAAAGSSASSVVGDTTSSAFSESGASGHYGRGGPDSPTQLRNLGGLLDDSLAPKYPIAGRSASSRFLPSLRRGSTGMFEHSSRTAPRYAPRSVAAATDVGETNEHLAVGPYSQYLGLARSYDSREARRTSTSLVSPLEPDHTGMEHVSEWLTRSRSITPNSASGAGPASVADVSDVGSTASLRRDSGVEANELGFESGPHGSGRTSKAPSRAQSVRSVSASSDGVQLHSRLALGGFTPLHAETGSWSYPPQQPTDPVLLADTSQRSAQRELQEAGNALHTATLMGYSMNAIDGQNASSAAAAAQVQAQAYATQQIIFQLRQQQAQLQMEQQRLQQQAEMQMTLQKLSQLGGHLAAAAAPQHAGAGNFGGAAGQSGSSQSRGGNHANPANLTLPFMAVPMTAASPASSLSASSHASSNAQRMVQPTPPRQHDIANPRSIGKLQNAIDFSIRPSTAPTFALTSHFGSGPHHGDSSNPLLYMAAAAASPQRRGKGARPNTSASTSSGGSGTQGPAHAFAVVPRGGTRINQSPTDPVFNPAHRGGSRRSSGNRSQISAAGSIAGTSPLKGISPSSAFGTGVHSPMVGSEAGDRSTSKSAPLGSIHEAASGLSAVGQPRSASSTMSLPAGLTTSSNSSSSLASNSPSPPEGEQSSRQRRGPRSGAAAAIAMTA</sequence>
<feature type="region of interest" description="Disordered" evidence="1">
    <location>
        <begin position="1410"/>
        <end position="1595"/>
    </location>
</feature>
<feature type="region of interest" description="Disordered" evidence="1">
    <location>
        <begin position="1085"/>
        <end position="1150"/>
    </location>
</feature>
<accession>A0AAN6GTS5</accession>
<feature type="compositionally biased region" description="Basic and acidic residues" evidence="1">
    <location>
        <begin position="47"/>
        <end position="62"/>
    </location>
</feature>
<dbReference type="EMBL" id="JAPDMZ010000022">
    <property type="protein sequence ID" value="KAK0555933.1"/>
    <property type="molecule type" value="Genomic_DNA"/>
</dbReference>
<feature type="compositionally biased region" description="Low complexity" evidence="1">
    <location>
        <begin position="204"/>
        <end position="230"/>
    </location>
</feature>
<dbReference type="Proteomes" id="UP001176517">
    <property type="component" value="Unassembled WGS sequence"/>
</dbReference>
<comment type="caution">
    <text evidence="2">The sequence shown here is derived from an EMBL/GenBank/DDBJ whole genome shotgun (WGS) entry which is preliminary data.</text>
</comment>
<feature type="compositionally biased region" description="Low complexity" evidence="1">
    <location>
        <begin position="113"/>
        <end position="129"/>
    </location>
</feature>
<feature type="region of interest" description="Disordered" evidence="1">
    <location>
        <begin position="932"/>
        <end position="972"/>
    </location>
</feature>
<feature type="compositionally biased region" description="Low complexity" evidence="1">
    <location>
        <begin position="1584"/>
        <end position="1595"/>
    </location>
</feature>
<evidence type="ECO:0000313" key="2">
    <source>
        <dbReference type="EMBL" id="KAK0555933.1"/>
    </source>
</evidence>
<feature type="compositionally biased region" description="Low complexity" evidence="1">
    <location>
        <begin position="1550"/>
        <end position="1567"/>
    </location>
</feature>
<feature type="compositionally biased region" description="Low complexity" evidence="1">
    <location>
        <begin position="932"/>
        <end position="946"/>
    </location>
</feature>
<feature type="compositionally biased region" description="Basic residues" evidence="1">
    <location>
        <begin position="69"/>
        <end position="78"/>
    </location>
</feature>
<feature type="compositionally biased region" description="Low complexity" evidence="1">
    <location>
        <begin position="1300"/>
        <end position="1310"/>
    </location>
</feature>
<feature type="compositionally biased region" description="Polar residues" evidence="1">
    <location>
        <begin position="1"/>
        <end position="29"/>
    </location>
</feature>
<feature type="region of interest" description="Disordered" evidence="1">
    <location>
        <begin position="373"/>
        <end position="580"/>
    </location>
</feature>
<evidence type="ECO:0000313" key="3">
    <source>
        <dbReference type="Proteomes" id="UP001176517"/>
    </source>
</evidence>
<feature type="region of interest" description="Disordered" evidence="1">
    <location>
        <begin position="1"/>
        <end position="361"/>
    </location>
</feature>
<evidence type="ECO:0000256" key="1">
    <source>
        <dbReference type="SAM" id="MobiDB-lite"/>
    </source>
</evidence>
<feature type="compositionally biased region" description="Polar residues" evidence="1">
    <location>
        <begin position="613"/>
        <end position="622"/>
    </location>
</feature>
<feature type="region of interest" description="Disordered" evidence="1">
    <location>
        <begin position="1333"/>
        <end position="1361"/>
    </location>
</feature>
<proteinExistence type="predicted"/>
<gene>
    <name evidence="2" type="ORF">OC846_001485</name>
</gene>
<feature type="region of interest" description="Disordered" evidence="1">
    <location>
        <begin position="600"/>
        <end position="639"/>
    </location>
</feature>
<feature type="region of interest" description="Disordered" evidence="1">
    <location>
        <begin position="858"/>
        <end position="878"/>
    </location>
</feature>
<feature type="compositionally biased region" description="Low complexity" evidence="1">
    <location>
        <begin position="770"/>
        <end position="803"/>
    </location>
</feature>
<protein>
    <submittedName>
        <fullName evidence="2">Uncharacterized protein</fullName>
    </submittedName>
</protein>
<feature type="compositionally biased region" description="Basic and acidic residues" evidence="1">
    <location>
        <begin position="724"/>
        <end position="735"/>
    </location>
</feature>
<feature type="compositionally biased region" description="Polar residues" evidence="1">
    <location>
        <begin position="528"/>
        <end position="537"/>
    </location>
</feature>